<protein>
    <submittedName>
        <fullName evidence="3">Uncharacterized protein</fullName>
    </submittedName>
</protein>
<comment type="caution">
    <text evidence="3">The sequence shown here is derived from an EMBL/GenBank/DDBJ whole genome shotgun (WGS) entry which is preliminary data.</text>
</comment>
<reference evidence="3" key="1">
    <citation type="journal article" date="2023" name="Mol. Phylogenet. Evol.">
        <title>Genome-scale phylogeny and comparative genomics of the fungal order Sordariales.</title>
        <authorList>
            <person name="Hensen N."/>
            <person name="Bonometti L."/>
            <person name="Westerberg I."/>
            <person name="Brannstrom I.O."/>
            <person name="Guillou S."/>
            <person name="Cros-Aarteil S."/>
            <person name="Calhoun S."/>
            <person name="Haridas S."/>
            <person name="Kuo A."/>
            <person name="Mondo S."/>
            <person name="Pangilinan J."/>
            <person name="Riley R."/>
            <person name="LaButti K."/>
            <person name="Andreopoulos B."/>
            <person name="Lipzen A."/>
            <person name="Chen C."/>
            <person name="Yan M."/>
            <person name="Daum C."/>
            <person name="Ng V."/>
            <person name="Clum A."/>
            <person name="Steindorff A."/>
            <person name="Ohm R.A."/>
            <person name="Martin F."/>
            <person name="Silar P."/>
            <person name="Natvig D.O."/>
            <person name="Lalanne C."/>
            <person name="Gautier V."/>
            <person name="Ament-Velasquez S.L."/>
            <person name="Kruys A."/>
            <person name="Hutchinson M.I."/>
            <person name="Powell A.J."/>
            <person name="Barry K."/>
            <person name="Miller A.N."/>
            <person name="Grigoriev I.V."/>
            <person name="Debuchy R."/>
            <person name="Gladieux P."/>
            <person name="Hiltunen Thoren M."/>
            <person name="Johannesson H."/>
        </authorList>
    </citation>
    <scope>NUCLEOTIDE SEQUENCE</scope>
    <source>
        <strain evidence="3">CBS 232.78</strain>
    </source>
</reference>
<evidence type="ECO:0000256" key="1">
    <source>
        <dbReference type="SAM" id="Coils"/>
    </source>
</evidence>
<gene>
    <name evidence="3" type="ORF">B0H63DRAFT_394871</name>
</gene>
<feature type="coiled-coil region" evidence="1">
    <location>
        <begin position="194"/>
        <end position="260"/>
    </location>
</feature>
<dbReference type="EMBL" id="JAULSW010000004">
    <property type="protein sequence ID" value="KAK3384938.1"/>
    <property type="molecule type" value="Genomic_DNA"/>
</dbReference>
<dbReference type="Proteomes" id="UP001285441">
    <property type="component" value="Unassembled WGS sequence"/>
</dbReference>
<name>A0AAE0TZ33_9PEZI</name>
<organism evidence="3 4">
    <name type="scientific">Podospora didyma</name>
    <dbReference type="NCBI Taxonomy" id="330526"/>
    <lineage>
        <taxon>Eukaryota</taxon>
        <taxon>Fungi</taxon>
        <taxon>Dikarya</taxon>
        <taxon>Ascomycota</taxon>
        <taxon>Pezizomycotina</taxon>
        <taxon>Sordariomycetes</taxon>
        <taxon>Sordariomycetidae</taxon>
        <taxon>Sordariales</taxon>
        <taxon>Podosporaceae</taxon>
        <taxon>Podospora</taxon>
    </lineage>
</organism>
<evidence type="ECO:0000313" key="3">
    <source>
        <dbReference type="EMBL" id="KAK3384938.1"/>
    </source>
</evidence>
<reference evidence="3" key="2">
    <citation type="submission" date="2023-06" db="EMBL/GenBank/DDBJ databases">
        <authorList>
            <consortium name="Lawrence Berkeley National Laboratory"/>
            <person name="Haridas S."/>
            <person name="Hensen N."/>
            <person name="Bonometti L."/>
            <person name="Westerberg I."/>
            <person name="Brannstrom I.O."/>
            <person name="Guillou S."/>
            <person name="Cros-Aarteil S."/>
            <person name="Calhoun S."/>
            <person name="Kuo A."/>
            <person name="Mondo S."/>
            <person name="Pangilinan J."/>
            <person name="Riley R."/>
            <person name="LaButti K."/>
            <person name="Andreopoulos B."/>
            <person name="Lipzen A."/>
            <person name="Chen C."/>
            <person name="Yanf M."/>
            <person name="Daum C."/>
            <person name="Ng V."/>
            <person name="Clum A."/>
            <person name="Steindorff A."/>
            <person name="Ohm R."/>
            <person name="Martin F."/>
            <person name="Silar P."/>
            <person name="Natvig D."/>
            <person name="Lalanne C."/>
            <person name="Gautier V."/>
            <person name="Ament-velasquez S.L."/>
            <person name="Kruys A."/>
            <person name="Hutchinson M.I."/>
            <person name="Powell A.J."/>
            <person name="Barry K."/>
            <person name="Miller A.N."/>
            <person name="Grigoriev I.V."/>
            <person name="Debuchy R."/>
            <person name="Gladieux P."/>
            <person name="Thoren M.H."/>
            <person name="Johannesson H."/>
        </authorList>
    </citation>
    <scope>NUCLEOTIDE SEQUENCE</scope>
    <source>
        <strain evidence="3">CBS 232.78</strain>
    </source>
</reference>
<dbReference type="AlphaFoldDB" id="A0AAE0TZ33"/>
<accession>A0AAE0TZ33</accession>
<sequence length="266" mass="28950">MLSIQTCCPTVAAGLAPVQPAGVRDSSCALVPSEQYDDARTMAILQQVGGCAVTAAWTRRPDLTQLVNWLRANPPPPRGGPSAVPVGAGGGTGGPQPPAGLCPRNLPFTGLKCHTMQGLFDFTVCEQCFADVIKPDADKGVNLALWVNPSASVMPAGFTCQLYSERMRRVWSEAASTGNMEHLRQKVTERRTKERELQMKTAQLRQQAGQLREQAATQEHLAANAMRPDFSQTQQLNNQAAMLKVQAAQAESQIGMAEEEWRRFFE</sequence>
<feature type="region of interest" description="Disordered" evidence="2">
    <location>
        <begin position="73"/>
        <end position="98"/>
    </location>
</feature>
<proteinExistence type="predicted"/>
<keyword evidence="1" id="KW-0175">Coiled coil</keyword>
<keyword evidence="4" id="KW-1185">Reference proteome</keyword>
<evidence type="ECO:0000313" key="4">
    <source>
        <dbReference type="Proteomes" id="UP001285441"/>
    </source>
</evidence>
<evidence type="ECO:0000256" key="2">
    <source>
        <dbReference type="SAM" id="MobiDB-lite"/>
    </source>
</evidence>